<dbReference type="InterPro" id="IPR000089">
    <property type="entry name" value="Biotin_lipoyl"/>
</dbReference>
<dbReference type="PROSITE" id="PS00866">
    <property type="entry name" value="CPSASE_1"/>
    <property type="match status" value="1"/>
</dbReference>
<dbReference type="FunFam" id="3.30.1490.20:FF:000018">
    <property type="entry name" value="Biotin carboxylase"/>
    <property type="match status" value="1"/>
</dbReference>
<feature type="binding site" evidence="14">
    <location>
        <position position="537"/>
    </location>
    <ligand>
        <name>Mn(2+)</name>
        <dbReference type="ChEBI" id="CHEBI:29035"/>
    </ligand>
</feature>
<evidence type="ECO:0000313" key="23">
    <source>
        <dbReference type="Proteomes" id="UP000190256"/>
    </source>
</evidence>
<dbReference type="FunFam" id="3.30.470.20:FF:000012">
    <property type="entry name" value="Pyruvate carboxylase"/>
    <property type="match status" value="1"/>
</dbReference>
<dbReference type="PROSITE" id="PS50968">
    <property type="entry name" value="BIOTINYL_LIPOYL"/>
    <property type="match status" value="1"/>
</dbReference>
<feature type="binding site" evidence="14">
    <location>
        <position position="735"/>
    </location>
    <ligand>
        <name>Mn(2+)</name>
        <dbReference type="ChEBI" id="CHEBI:29035"/>
    </ligand>
</feature>
<keyword evidence="7 11" id="KW-0547">Nucleotide-binding</keyword>
<dbReference type="EMBL" id="MRAE01000017">
    <property type="protein sequence ID" value="OOO65729.1"/>
    <property type="molecule type" value="Genomic_DNA"/>
</dbReference>
<dbReference type="GO" id="GO:0006094">
    <property type="term" value="P:gluconeogenesis"/>
    <property type="evidence" value="ECO:0007669"/>
    <property type="project" value="UniProtKB-UniPathway"/>
</dbReference>
<feature type="domain" description="Pyruvate carboxyltransferase" evidence="19">
    <location>
        <begin position="528"/>
        <end position="796"/>
    </location>
</feature>
<feature type="modified residue" description="N6-carboxylysine" evidence="15">
    <location>
        <position position="706"/>
    </location>
</feature>
<dbReference type="CDD" id="cd06850">
    <property type="entry name" value="biotinyl_domain"/>
    <property type="match status" value="1"/>
</dbReference>
<feature type="domain" description="Biotin carboxylation" evidence="18">
    <location>
        <begin position="3"/>
        <end position="456"/>
    </location>
</feature>
<dbReference type="InterPro" id="IPR005479">
    <property type="entry name" value="CPAse_ATP-bd"/>
</dbReference>
<dbReference type="Pfam" id="PF00289">
    <property type="entry name" value="Biotin_carb_N"/>
    <property type="match status" value="1"/>
</dbReference>
<comment type="function">
    <text evidence="11">Catalyzes a 2-step reaction, involving the ATP-dependent carboxylation of the covalently attached biotin in the first step and the transfer of the carboxyl group to pyruvate in the second.</text>
</comment>
<dbReference type="FunFam" id="2.40.50.100:FF:000003">
    <property type="entry name" value="Acetyl-CoA carboxylase biotin carboxyl carrier protein"/>
    <property type="match status" value="1"/>
</dbReference>
<dbReference type="GO" id="GO:0005737">
    <property type="term" value="C:cytoplasm"/>
    <property type="evidence" value="ECO:0007669"/>
    <property type="project" value="TreeGrafter"/>
</dbReference>
<evidence type="ECO:0000256" key="9">
    <source>
        <dbReference type="ARBA" id="ARBA00023267"/>
    </source>
</evidence>
<dbReference type="PROSITE" id="PS00867">
    <property type="entry name" value="CPSASE_2"/>
    <property type="match status" value="1"/>
</dbReference>
<evidence type="ECO:0000256" key="5">
    <source>
        <dbReference type="ARBA" id="ARBA00022598"/>
    </source>
</evidence>
<dbReference type="GO" id="GO:0005524">
    <property type="term" value="F:ATP binding"/>
    <property type="evidence" value="ECO:0007669"/>
    <property type="project" value="UniProtKB-UniRule"/>
</dbReference>
<dbReference type="SUPFAM" id="SSF56059">
    <property type="entry name" value="Glutathione synthetase ATP-binding domain-like"/>
    <property type="match status" value="1"/>
</dbReference>
<keyword evidence="6 14" id="KW-0479">Metal-binding</keyword>
<dbReference type="InterPro" id="IPR011053">
    <property type="entry name" value="Single_hybrid_motif"/>
</dbReference>
<dbReference type="Gene3D" id="3.20.20.70">
    <property type="entry name" value="Aldolase class I"/>
    <property type="match status" value="1"/>
</dbReference>
<reference evidence="21 23" key="2">
    <citation type="submission" date="2016-12" db="EMBL/GenBank/DDBJ databases">
        <title>Clostridium tepidum sp. nov., a close relative of Clostridium sporogenes and Clostridium botulinum Group I.</title>
        <authorList>
            <person name="Dobritsa A.P."/>
            <person name="Kutumbaka K.K."/>
            <person name="Werner K."/>
            <person name="Wiedmann M."/>
            <person name="Asmus A."/>
            <person name="Samadpour M."/>
        </authorList>
    </citation>
    <scope>NUCLEOTIDE SEQUENCE [LARGE SCALE GENOMIC DNA]</scope>
    <source>
        <strain evidence="21 23">IEH 97212</strain>
    </source>
</reference>
<dbReference type="Proteomes" id="UP000190206">
    <property type="component" value="Unassembled WGS sequence"/>
</dbReference>
<evidence type="ECO:0000256" key="10">
    <source>
        <dbReference type="ARBA" id="ARBA00023268"/>
    </source>
</evidence>
<evidence type="ECO:0000256" key="2">
    <source>
        <dbReference type="ARBA" id="ARBA00004742"/>
    </source>
</evidence>
<evidence type="ECO:0000256" key="15">
    <source>
        <dbReference type="PIRSR" id="PIRSR001594-4"/>
    </source>
</evidence>
<name>A0A1S9I5Z5_9CLOT</name>
<keyword evidence="5 11" id="KW-0436">Ligase</keyword>
<keyword evidence="10" id="KW-0511">Multifunctional enzyme</keyword>
<dbReference type="InterPro" id="IPR000891">
    <property type="entry name" value="PYR_CT"/>
</dbReference>
<dbReference type="PIRSF" id="PIRSF001594">
    <property type="entry name" value="Pyruv_carbox"/>
    <property type="match status" value="1"/>
</dbReference>
<dbReference type="UniPathway" id="UPA00138"/>
<feature type="binding site" evidence="13">
    <location>
        <position position="238"/>
    </location>
    <ligand>
        <name>ATP</name>
        <dbReference type="ChEBI" id="CHEBI:30616"/>
    </ligand>
</feature>
<protein>
    <recommendedName>
        <fullName evidence="3 11">Pyruvate carboxylase</fullName>
        <ecNumber evidence="3 11">6.4.1.1</ecNumber>
    </recommendedName>
</protein>
<keyword evidence="8 11" id="KW-0067">ATP-binding</keyword>
<feature type="domain" description="Lipoyl-binding" evidence="16">
    <location>
        <begin position="1066"/>
        <end position="1144"/>
    </location>
</feature>
<dbReference type="GO" id="GO:0046872">
    <property type="term" value="F:metal ion binding"/>
    <property type="evidence" value="ECO:0007669"/>
    <property type="project" value="UniProtKB-KW"/>
</dbReference>
<dbReference type="STRING" id="1962263.BS637_07375"/>
<dbReference type="EMBL" id="MRAD01000006">
    <property type="protein sequence ID" value="OOO62279.1"/>
    <property type="molecule type" value="Genomic_DNA"/>
</dbReference>
<keyword evidence="21" id="KW-0670">Pyruvate</keyword>
<dbReference type="PROSITE" id="PS50975">
    <property type="entry name" value="ATP_GRASP"/>
    <property type="match status" value="1"/>
</dbReference>
<evidence type="ECO:0000256" key="7">
    <source>
        <dbReference type="ARBA" id="ARBA00022741"/>
    </source>
</evidence>
<dbReference type="PROSITE" id="PS50979">
    <property type="entry name" value="BC"/>
    <property type="match status" value="1"/>
</dbReference>
<evidence type="ECO:0000313" key="21">
    <source>
        <dbReference type="EMBL" id="OOO65729.1"/>
    </source>
</evidence>
<evidence type="ECO:0000256" key="1">
    <source>
        <dbReference type="ARBA" id="ARBA00001953"/>
    </source>
</evidence>
<dbReference type="PROSITE" id="PS50991">
    <property type="entry name" value="PYR_CT"/>
    <property type="match status" value="1"/>
</dbReference>
<dbReference type="InterPro" id="IPR011054">
    <property type="entry name" value="Rudment_hybrid_motif"/>
</dbReference>
<feature type="binding site" evidence="13">
    <location>
        <position position="870"/>
    </location>
    <ligand>
        <name>substrate</name>
    </ligand>
</feature>
<feature type="binding site" evidence="13">
    <location>
        <position position="203"/>
    </location>
    <ligand>
        <name>ATP</name>
        <dbReference type="ChEBI" id="CHEBI:30616"/>
    </ligand>
</feature>
<evidence type="ECO:0000313" key="20">
    <source>
        <dbReference type="EMBL" id="OOO62279.1"/>
    </source>
</evidence>
<dbReference type="GO" id="GO:0004736">
    <property type="term" value="F:pyruvate carboxylase activity"/>
    <property type="evidence" value="ECO:0007669"/>
    <property type="project" value="UniProtKB-EC"/>
</dbReference>
<dbReference type="AlphaFoldDB" id="A0A1S9I5Z5"/>
<dbReference type="Pfam" id="PF02785">
    <property type="entry name" value="Biotin_carb_C"/>
    <property type="match status" value="1"/>
</dbReference>
<dbReference type="SUPFAM" id="SSF52440">
    <property type="entry name" value="PreATP-grasp domain"/>
    <property type="match status" value="1"/>
</dbReference>
<evidence type="ECO:0000259" key="19">
    <source>
        <dbReference type="PROSITE" id="PS50991"/>
    </source>
</evidence>
<dbReference type="Proteomes" id="UP000190256">
    <property type="component" value="Unassembled WGS sequence"/>
</dbReference>
<evidence type="ECO:0000256" key="12">
    <source>
        <dbReference type="PIRSR" id="PIRSR001594-1"/>
    </source>
</evidence>
<dbReference type="EC" id="6.4.1.1" evidence="3 11"/>
<dbReference type="SUPFAM" id="SSF51569">
    <property type="entry name" value="Aldolase"/>
    <property type="match status" value="1"/>
</dbReference>
<evidence type="ECO:0000256" key="6">
    <source>
        <dbReference type="ARBA" id="ARBA00022723"/>
    </source>
</evidence>
<proteinExistence type="predicted"/>
<feature type="binding site" evidence="14">
    <location>
        <position position="737"/>
    </location>
    <ligand>
        <name>Mn(2+)</name>
        <dbReference type="ChEBI" id="CHEBI:29035"/>
    </ligand>
</feature>
<comment type="cofactor">
    <cofactor evidence="1 11">
        <name>biotin</name>
        <dbReference type="ChEBI" id="CHEBI:57586"/>
    </cofactor>
</comment>
<dbReference type="InterPro" id="IPR003379">
    <property type="entry name" value="Carboxylase_cons_dom"/>
</dbReference>
<evidence type="ECO:0000259" key="18">
    <source>
        <dbReference type="PROSITE" id="PS50979"/>
    </source>
</evidence>
<dbReference type="InterPro" id="IPR055268">
    <property type="entry name" value="PCB-like"/>
</dbReference>
<dbReference type="SUPFAM" id="SSF51246">
    <property type="entry name" value="Rudiment single hybrid motif"/>
    <property type="match status" value="1"/>
</dbReference>
<dbReference type="InterPro" id="IPR011761">
    <property type="entry name" value="ATP-grasp"/>
</dbReference>
<dbReference type="CDD" id="cd07937">
    <property type="entry name" value="DRE_TIM_PC_TC_5S"/>
    <property type="match status" value="1"/>
</dbReference>
<comment type="pathway">
    <text evidence="2">Carbohydrate biosynthesis; gluconeogenesis.</text>
</comment>
<dbReference type="FunFam" id="3.20.20.70:FF:000033">
    <property type="entry name" value="Pyruvate carboxylase"/>
    <property type="match status" value="1"/>
</dbReference>
<feature type="active site" evidence="12">
    <location>
        <position position="295"/>
    </location>
</feature>
<keyword evidence="9 11" id="KW-0092">Biotin</keyword>
<evidence type="ECO:0000256" key="14">
    <source>
        <dbReference type="PIRSR" id="PIRSR001594-3"/>
    </source>
</evidence>
<dbReference type="PROSITE" id="PS00188">
    <property type="entry name" value="BIOTIN"/>
    <property type="match status" value="1"/>
</dbReference>
<dbReference type="Gene3D" id="3.30.470.20">
    <property type="entry name" value="ATP-grasp fold, B domain"/>
    <property type="match status" value="1"/>
</dbReference>
<evidence type="ECO:0000256" key="3">
    <source>
        <dbReference type="ARBA" id="ARBA00013057"/>
    </source>
</evidence>
<comment type="catalytic activity">
    <reaction evidence="11">
        <text>hydrogencarbonate + pyruvate + ATP = oxaloacetate + ADP + phosphate + H(+)</text>
        <dbReference type="Rhea" id="RHEA:20844"/>
        <dbReference type="ChEBI" id="CHEBI:15361"/>
        <dbReference type="ChEBI" id="CHEBI:15378"/>
        <dbReference type="ChEBI" id="CHEBI:16452"/>
        <dbReference type="ChEBI" id="CHEBI:17544"/>
        <dbReference type="ChEBI" id="CHEBI:30616"/>
        <dbReference type="ChEBI" id="CHEBI:43474"/>
        <dbReference type="ChEBI" id="CHEBI:456216"/>
        <dbReference type="EC" id="6.4.1.1"/>
    </reaction>
</comment>
<dbReference type="FunFam" id="3.40.50.20:FF:000010">
    <property type="entry name" value="Propionyl-CoA carboxylase subunit alpha"/>
    <property type="match status" value="1"/>
</dbReference>
<feature type="domain" description="ATP-grasp" evidence="17">
    <location>
        <begin position="123"/>
        <end position="320"/>
    </location>
</feature>
<dbReference type="InterPro" id="IPR016185">
    <property type="entry name" value="PreATP-grasp_dom_sf"/>
</dbReference>
<feature type="modified residue" description="N6-biotinyllysine" evidence="15">
    <location>
        <position position="1110"/>
    </location>
</feature>
<dbReference type="InterPro" id="IPR005930">
    <property type="entry name" value="Pyruv_COase"/>
</dbReference>
<evidence type="ECO:0000256" key="8">
    <source>
        <dbReference type="ARBA" id="ARBA00022840"/>
    </source>
</evidence>
<evidence type="ECO:0000256" key="4">
    <source>
        <dbReference type="ARBA" id="ARBA00022432"/>
    </source>
</evidence>
<dbReference type="Pfam" id="PF00682">
    <property type="entry name" value="HMGL-like"/>
    <property type="match status" value="1"/>
</dbReference>
<evidence type="ECO:0000259" key="17">
    <source>
        <dbReference type="PROSITE" id="PS50975"/>
    </source>
</evidence>
<sequence length="1144" mass="128314">MNKFKRVLVANRGEIAIRIFRACHELGIRTVAIYSEEDKFSLFRTKADEAYLIGKNKGPIDAYLNIEEIIQLALKKGVDAIHPGYGFLAENSEFARKCRDAGIEFIGPTAEMMEKLGDKIKSKIVAEKAEVPTIPGVQKPIKSEKEALEFARYCGYPIMLKAAAGGGGRGMRIVRGEEELISSFKSAKNEAKKAFGIDDIFIEKYLENPKHIEVQVLGDKHGNIVHLYERDCSIQRRHQKVIEFTPAFALSKEKREEICNDALKIAKTVGYRSAGTLEFLVDTSGNHYFIEMNPRIQVEHTVTEMITGIDIVQSQILIAEGYRLDSEEIGIKSQEDIQTRGYAIQCRVTTEDPSNNFAPDTGKIEDYRTGSGFGIRLDGGNGFTGSVISPYYDSLLVKTTSWSRTFDDAIRKSIRAIKEFKIDGVKTNIGFLINVLNHEQFRKGQCDTNFIEKNPELFEITSKTDDEIRILKFIGEKVVNETHGIKKDFDVPKIPIVDEGLNLKGTKQILDEKGSEGLVKWIKNQDKLLLTDTTMRDAHQSLMATRMRSIDMFKIAKAQAFLGKDLFSMEMWGGATFDVAYRFLKESPWTRLEELRKSIPNILFQMLIRGANAVGYKNYPDNVIRKFIKQSADSGIDVFRIFDSLNWLKGMEVATDEVLKQNKIAETCMCYTGDILEEYRDKYSLQYYVNLAKEIEKTGAHILGIKDMSALLKPYAAVKLIKALKNEISIPIHLHTHDTTGNGVATVLMAAHAGVDIVDTAFNSMSGLTSQPALNSVVAALENTDRDTGLNLTDMQQLSDYWSAVRPVYSQFESGLKSGSAEIYKYEIPGGQYSNLKPQVESFGLGHKFEEVKEMYKKVNEMLGDIIKVTPSSKVVGDLAIFMVKNDLTPENIYEKAEKMAFPDSAVSYFKGMMGQPMGGFPEKLQKLVLKGEEPITCRPGEMLPPEDFEKIREYLKEKHGLDATEKDTISYALYPEVFDKYLEFLKEYGDLSHMGSDVFFHGLYEGETAEIELQEGKTFIVQLSEIGKVDSEGNRIVVFEINGNRREIKIKDKSSLMAQKITSDSTKMADTSNKKHIGASIPGTVIKVLVNKGDKIQEGDSLIVIEAMKMETNIVASSSGVIQSLFVKEGEQVKSGQLLLELE</sequence>
<dbReference type="NCBIfam" id="NF006761">
    <property type="entry name" value="PRK09282.1"/>
    <property type="match status" value="1"/>
</dbReference>
<dbReference type="Pfam" id="PF02436">
    <property type="entry name" value="PYC_OADA"/>
    <property type="match status" value="1"/>
</dbReference>
<dbReference type="SMART" id="SM00878">
    <property type="entry name" value="Biotin_carb_C"/>
    <property type="match status" value="1"/>
</dbReference>
<dbReference type="InterPro" id="IPR013785">
    <property type="entry name" value="Aldolase_TIM"/>
</dbReference>
<dbReference type="InterPro" id="IPR005481">
    <property type="entry name" value="BC-like_N"/>
</dbReference>
<keyword evidence="4" id="KW-0312">Gluconeogenesis</keyword>
<feature type="binding site" evidence="13">
    <location>
        <position position="609"/>
    </location>
    <ligand>
        <name>substrate</name>
    </ligand>
</feature>
<evidence type="ECO:0000256" key="11">
    <source>
        <dbReference type="PIRNR" id="PIRNR001594"/>
    </source>
</evidence>
<dbReference type="InterPro" id="IPR005482">
    <property type="entry name" value="Biotin_COase_C"/>
</dbReference>
<keyword evidence="22" id="KW-1185">Reference proteome</keyword>
<reference evidence="20 22" key="1">
    <citation type="submission" date="2016-12" db="EMBL/GenBank/DDBJ databases">
        <title>Clostridium tepidum sp. nov., a close relative of Clostridium sporogenes and Clostridium botulinum Group I.</title>
        <authorList>
            <person name="Dobritsa A.P."/>
            <person name="Kutumbaka K."/>
            <person name="Werner K."/>
            <person name="Samadpour M."/>
        </authorList>
    </citation>
    <scope>NUCLEOTIDE SEQUENCE [LARGE SCALE GENOMIC DNA]</scope>
    <source>
        <strain evidence="20 22">PE</strain>
    </source>
</reference>
<dbReference type="InterPro" id="IPR011764">
    <property type="entry name" value="Biotin_carboxylation_dom"/>
</dbReference>
<dbReference type="NCBIfam" id="TIGR01235">
    <property type="entry name" value="pyruv_carbox"/>
    <property type="match status" value="1"/>
</dbReference>
<gene>
    <name evidence="20" type="ORF">BS637_07375</name>
    <name evidence="21" type="ORF">BS638_08090</name>
</gene>
<feature type="binding site" evidence="13">
    <location>
        <position position="119"/>
    </location>
    <ligand>
        <name>ATP</name>
        <dbReference type="ChEBI" id="CHEBI:30616"/>
    </ligand>
</feature>
<dbReference type="InterPro" id="IPR001882">
    <property type="entry name" value="Biotin_BS"/>
</dbReference>
<feature type="binding site" description="via carbamate group" evidence="14">
    <location>
        <position position="706"/>
    </location>
    <ligand>
        <name>Mn(2+)</name>
        <dbReference type="ChEBI" id="CHEBI:29035"/>
    </ligand>
</feature>
<dbReference type="NCBIfam" id="NF009554">
    <property type="entry name" value="PRK12999.1"/>
    <property type="match status" value="1"/>
</dbReference>
<dbReference type="OrthoDB" id="9807469at2"/>
<dbReference type="RefSeq" id="WP_078024104.1">
    <property type="nucleotide sequence ID" value="NZ_JADPGM010000010.1"/>
</dbReference>
<dbReference type="PANTHER" id="PTHR43778">
    <property type="entry name" value="PYRUVATE CARBOXYLASE"/>
    <property type="match status" value="1"/>
</dbReference>
<dbReference type="Pfam" id="PF02786">
    <property type="entry name" value="CPSase_L_D2"/>
    <property type="match status" value="1"/>
</dbReference>
<comment type="caution">
    <text evidence="21">The sequence shown here is derived from an EMBL/GenBank/DDBJ whole genome shotgun (WGS) entry which is preliminary data.</text>
</comment>
<evidence type="ECO:0000313" key="22">
    <source>
        <dbReference type="Proteomes" id="UP000190206"/>
    </source>
</evidence>
<organism evidence="21 23">
    <name type="scientific">Clostridium tepidum</name>
    <dbReference type="NCBI Taxonomy" id="1962263"/>
    <lineage>
        <taxon>Bacteria</taxon>
        <taxon>Bacillati</taxon>
        <taxon>Bacillota</taxon>
        <taxon>Clostridia</taxon>
        <taxon>Eubacteriales</taxon>
        <taxon>Clostridiaceae</taxon>
        <taxon>Clostridium</taxon>
    </lineage>
</organism>
<dbReference type="SUPFAM" id="SSF89000">
    <property type="entry name" value="post-HMGL domain-like"/>
    <property type="match status" value="1"/>
</dbReference>
<evidence type="ECO:0000259" key="16">
    <source>
        <dbReference type="PROSITE" id="PS50968"/>
    </source>
</evidence>
<dbReference type="PANTHER" id="PTHR43778:SF2">
    <property type="entry name" value="PYRUVATE CARBOXYLASE, MITOCHONDRIAL"/>
    <property type="match status" value="1"/>
</dbReference>
<dbReference type="Pfam" id="PF00364">
    <property type="entry name" value="Biotin_lipoyl"/>
    <property type="match status" value="1"/>
</dbReference>
<accession>A0A1S9I5Z5</accession>
<dbReference type="SUPFAM" id="SSF51230">
    <property type="entry name" value="Single hybrid motif"/>
    <property type="match status" value="1"/>
</dbReference>
<evidence type="ECO:0000256" key="13">
    <source>
        <dbReference type="PIRSR" id="PIRSR001594-2"/>
    </source>
</evidence>
<dbReference type="Gene3D" id="2.40.50.100">
    <property type="match status" value="1"/>
</dbReference>